<dbReference type="HOGENOM" id="CLU_098889_0_0_1"/>
<gene>
    <name evidence="1" type="ORF">M404DRAFT_28703</name>
</gene>
<accession>A0A0C3IX63</accession>
<name>A0A0C3IX63_PISTI</name>
<keyword evidence="2" id="KW-1185">Reference proteome</keyword>
<organism evidence="1 2">
    <name type="scientific">Pisolithus tinctorius Marx 270</name>
    <dbReference type="NCBI Taxonomy" id="870435"/>
    <lineage>
        <taxon>Eukaryota</taxon>
        <taxon>Fungi</taxon>
        <taxon>Dikarya</taxon>
        <taxon>Basidiomycota</taxon>
        <taxon>Agaricomycotina</taxon>
        <taxon>Agaricomycetes</taxon>
        <taxon>Agaricomycetidae</taxon>
        <taxon>Boletales</taxon>
        <taxon>Sclerodermatineae</taxon>
        <taxon>Pisolithaceae</taxon>
        <taxon>Pisolithus</taxon>
    </lineage>
</organism>
<dbReference type="Proteomes" id="UP000054217">
    <property type="component" value="Unassembled WGS sequence"/>
</dbReference>
<sequence length="189" mass="20629">MALTRIPPPPSSSFLDFSFHAAPLGMILGNSPFTLPLVTCFPEVMSHNILEPTVRELLEPFHRLSLSSSEILILVADPRDISEPHSSDSDLSLDEIFWSPESPVFYPAFPGGFNFDEPFDPTTEHQELSPLLELTPSSPLTSSDSELATEQLLLPSYSLIANSTITLSTQIPVQNTLASTLLNSTPIPP</sequence>
<evidence type="ECO:0000313" key="1">
    <source>
        <dbReference type="EMBL" id="KIO01403.1"/>
    </source>
</evidence>
<dbReference type="InParanoid" id="A0A0C3IX63"/>
<reference evidence="1 2" key="1">
    <citation type="submission" date="2014-04" db="EMBL/GenBank/DDBJ databases">
        <authorList>
            <consortium name="DOE Joint Genome Institute"/>
            <person name="Kuo A."/>
            <person name="Kohler A."/>
            <person name="Costa M.D."/>
            <person name="Nagy L.G."/>
            <person name="Floudas D."/>
            <person name="Copeland A."/>
            <person name="Barry K.W."/>
            <person name="Cichocki N."/>
            <person name="Veneault-Fourrey C."/>
            <person name="LaButti K."/>
            <person name="Lindquist E.A."/>
            <person name="Lipzen A."/>
            <person name="Lundell T."/>
            <person name="Morin E."/>
            <person name="Murat C."/>
            <person name="Sun H."/>
            <person name="Tunlid A."/>
            <person name="Henrissat B."/>
            <person name="Grigoriev I.V."/>
            <person name="Hibbett D.S."/>
            <person name="Martin F."/>
            <person name="Nordberg H.P."/>
            <person name="Cantor M.N."/>
            <person name="Hua S.X."/>
        </authorList>
    </citation>
    <scope>NUCLEOTIDE SEQUENCE [LARGE SCALE GENOMIC DNA]</scope>
    <source>
        <strain evidence="1 2">Marx 270</strain>
    </source>
</reference>
<evidence type="ECO:0000313" key="2">
    <source>
        <dbReference type="Proteomes" id="UP000054217"/>
    </source>
</evidence>
<protein>
    <submittedName>
        <fullName evidence="1">Uncharacterized protein</fullName>
    </submittedName>
</protein>
<reference evidence="2" key="2">
    <citation type="submission" date="2015-01" db="EMBL/GenBank/DDBJ databases">
        <title>Evolutionary Origins and Diversification of the Mycorrhizal Mutualists.</title>
        <authorList>
            <consortium name="DOE Joint Genome Institute"/>
            <consortium name="Mycorrhizal Genomics Consortium"/>
            <person name="Kohler A."/>
            <person name="Kuo A."/>
            <person name="Nagy L.G."/>
            <person name="Floudas D."/>
            <person name="Copeland A."/>
            <person name="Barry K.W."/>
            <person name="Cichocki N."/>
            <person name="Veneault-Fourrey C."/>
            <person name="LaButti K."/>
            <person name="Lindquist E.A."/>
            <person name="Lipzen A."/>
            <person name="Lundell T."/>
            <person name="Morin E."/>
            <person name="Murat C."/>
            <person name="Riley R."/>
            <person name="Ohm R."/>
            <person name="Sun H."/>
            <person name="Tunlid A."/>
            <person name="Henrissat B."/>
            <person name="Grigoriev I.V."/>
            <person name="Hibbett D.S."/>
            <person name="Martin F."/>
        </authorList>
    </citation>
    <scope>NUCLEOTIDE SEQUENCE [LARGE SCALE GENOMIC DNA]</scope>
    <source>
        <strain evidence="2">Marx 270</strain>
    </source>
</reference>
<dbReference type="EMBL" id="KN831988">
    <property type="protein sequence ID" value="KIO01403.1"/>
    <property type="molecule type" value="Genomic_DNA"/>
</dbReference>
<dbReference type="AlphaFoldDB" id="A0A0C3IX63"/>
<proteinExistence type="predicted"/>